<protein>
    <submittedName>
        <fullName evidence="2">Uncharacterized protein</fullName>
    </submittedName>
</protein>
<organism evidence="2 3">
    <name type="scientific">Acinetobacter johnsonii</name>
    <dbReference type="NCBI Taxonomy" id="40214"/>
    <lineage>
        <taxon>Bacteria</taxon>
        <taxon>Pseudomonadati</taxon>
        <taxon>Pseudomonadota</taxon>
        <taxon>Gammaproteobacteria</taxon>
        <taxon>Moraxellales</taxon>
        <taxon>Moraxellaceae</taxon>
        <taxon>Acinetobacter</taxon>
    </lineage>
</organism>
<dbReference type="GO" id="GO:0003677">
    <property type="term" value="F:DNA binding"/>
    <property type="evidence" value="ECO:0007669"/>
    <property type="project" value="InterPro"/>
</dbReference>
<accession>A0AA43BMW1</accession>
<proteinExistence type="predicted"/>
<evidence type="ECO:0000313" key="2">
    <source>
        <dbReference type="EMBL" id="MDH2173891.1"/>
    </source>
</evidence>
<dbReference type="Gene3D" id="1.10.260.40">
    <property type="entry name" value="lambda repressor-like DNA-binding domains"/>
    <property type="match status" value="1"/>
</dbReference>
<feature type="region of interest" description="Disordered" evidence="1">
    <location>
        <begin position="31"/>
        <end position="59"/>
    </location>
</feature>
<name>A0AA43BMW1_ACIJO</name>
<dbReference type="AlphaFoldDB" id="A0AA43BMW1"/>
<comment type="caution">
    <text evidence="2">The sequence shown here is derived from an EMBL/GenBank/DDBJ whole genome shotgun (WGS) entry which is preliminary data.</text>
</comment>
<evidence type="ECO:0000313" key="3">
    <source>
        <dbReference type="Proteomes" id="UP001162261"/>
    </source>
</evidence>
<gene>
    <name evidence="2" type="ORF">N5J46_15980</name>
</gene>
<dbReference type="Proteomes" id="UP001162261">
    <property type="component" value="Unassembled WGS sequence"/>
</dbReference>
<dbReference type="InterPro" id="IPR010982">
    <property type="entry name" value="Lambda_DNA-bd_dom_sf"/>
</dbReference>
<dbReference type="EMBL" id="JAOCLH010000046">
    <property type="protein sequence ID" value="MDH2173891.1"/>
    <property type="molecule type" value="Genomic_DNA"/>
</dbReference>
<reference evidence="2" key="1">
    <citation type="submission" date="2022-09" db="EMBL/GenBank/DDBJ databases">
        <title>Intensive care unit water sources are persistently colonized with multi-drug resistant bacteria and are the site of extensive horizontal gene transfer of antibiotic resistance genes.</title>
        <authorList>
            <person name="Diorio-Toth L."/>
        </authorList>
    </citation>
    <scope>NUCLEOTIDE SEQUENCE</scope>
    <source>
        <strain evidence="2">GD03649</strain>
    </source>
</reference>
<evidence type="ECO:0000256" key="1">
    <source>
        <dbReference type="SAM" id="MobiDB-lite"/>
    </source>
</evidence>
<feature type="compositionally biased region" description="Basic and acidic residues" evidence="1">
    <location>
        <begin position="50"/>
        <end position="59"/>
    </location>
</feature>
<sequence length="59" mass="6941">MPGQHITHRQEELYMQHRQQGMTQEIAAAKSAISPRTARRIEQSNTLPRAKADRDWRTR</sequence>